<proteinExistence type="predicted"/>
<organism evidence="2 3">
    <name type="scientific">Sphingomonas floccifaciens</name>
    <dbReference type="NCBI Taxonomy" id="1844115"/>
    <lineage>
        <taxon>Bacteria</taxon>
        <taxon>Pseudomonadati</taxon>
        <taxon>Pseudomonadota</taxon>
        <taxon>Alphaproteobacteria</taxon>
        <taxon>Sphingomonadales</taxon>
        <taxon>Sphingomonadaceae</taxon>
        <taxon>Sphingomonas</taxon>
    </lineage>
</organism>
<keyword evidence="3" id="KW-1185">Reference proteome</keyword>
<feature type="compositionally biased region" description="Basic and acidic residues" evidence="1">
    <location>
        <begin position="59"/>
        <end position="70"/>
    </location>
</feature>
<feature type="compositionally biased region" description="Low complexity" evidence="1">
    <location>
        <begin position="1"/>
        <end position="19"/>
    </location>
</feature>
<evidence type="ECO:0000256" key="1">
    <source>
        <dbReference type="SAM" id="MobiDB-lite"/>
    </source>
</evidence>
<dbReference type="EMBL" id="JBHUFC010000003">
    <property type="protein sequence ID" value="MFD1787803.1"/>
    <property type="molecule type" value="Genomic_DNA"/>
</dbReference>
<feature type="region of interest" description="Disordered" evidence="1">
    <location>
        <begin position="1"/>
        <end position="70"/>
    </location>
</feature>
<evidence type="ECO:0000313" key="2">
    <source>
        <dbReference type="EMBL" id="MFD1787803.1"/>
    </source>
</evidence>
<protein>
    <submittedName>
        <fullName evidence="2">Uncharacterized protein</fullName>
    </submittedName>
</protein>
<dbReference type="Proteomes" id="UP001597283">
    <property type="component" value="Unassembled WGS sequence"/>
</dbReference>
<dbReference type="RefSeq" id="WP_380940165.1">
    <property type="nucleotide sequence ID" value="NZ_JBHUFC010000003.1"/>
</dbReference>
<accession>A0ABW4NCB4</accession>
<comment type="caution">
    <text evidence="2">The sequence shown here is derived from an EMBL/GenBank/DDBJ whole genome shotgun (WGS) entry which is preliminary data.</text>
</comment>
<sequence length="70" mass="7233">MIAATAAPALAQSAQTAPSTDKSVSREDAKSARSISEKGVPARKIHPKANSISEQGVDTSKKSINEKGVK</sequence>
<reference evidence="3" key="1">
    <citation type="journal article" date="2019" name="Int. J. Syst. Evol. Microbiol.">
        <title>The Global Catalogue of Microorganisms (GCM) 10K type strain sequencing project: providing services to taxonomists for standard genome sequencing and annotation.</title>
        <authorList>
            <consortium name="The Broad Institute Genomics Platform"/>
            <consortium name="The Broad Institute Genome Sequencing Center for Infectious Disease"/>
            <person name="Wu L."/>
            <person name="Ma J."/>
        </authorList>
    </citation>
    <scope>NUCLEOTIDE SEQUENCE [LARGE SCALE GENOMIC DNA]</scope>
    <source>
        <strain evidence="3">Q85</strain>
    </source>
</reference>
<gene>
    <name evidence="2" type="ORF">ACFSC3_09470</name>
</gene>
<name>A0ABW4NCB4_9SPHN</name>
<evidence type="ECO:0000313" key="3">
    <source>
        <dbReference type="Proteomes" id="UP001597283"/>
    </source>
</evidence>